<keyword evidence="1" id="KW-0472">Membrane</keyword>
<sequence length="121" mass="13902">MWSFWWLKGGKNERVYFQRCKLTLLADVTGRRRCTKSHHTPSAPHYQIPAVMAGHEVSLRSLIQIKMPSSLIRDQFVPADFSLQVSSFFCTLSGVFFLFFYLSSTLNLVFFLVLLSNCSLS</sequence>
<reference evidence="2 3" key="1">
    <citation type="submission" date="2021-06" db="EMBL/GenBank/DDBJ databases">
        <authorList>
            <person name="Palmer J.M."/>
        </authorList>
    </citation>
    <scope>NUCLEOTIDE SEQUENCE [LARGE SCALE GENOMIC DNA]</scope>
    <source>
        <strain evidence="2 3">XR_2019</strain>
        <tissue evidence="2">Muscle</tissue>
    </source>
</reference>
<evidence type="ECO:0000256" key="1">
    <source>
        <dbReference type="SAM" id="Phobius"/>
    </source>
</evidence>
<evidence type="ECO:0000313" key="2">
    <source>
        <dbReference type="EMBL" id="MEQ2271786.1"/>
    </source>
</evidence>
<dbReference type="EMBL" id="JAHRIM010062931">
    <property type="protein sequence ID" value="MEQ2271786.1"/>
    <property type="molecule type" value="Genomic_DNA"/>
</dbReference>
<name>A0ABV0WQW8_9TELE</name>
<keyword evidence="1" id="KW-0812">Transmembrane</keyword>
<proteinExistence type="predicted"/>
<protein>
    <submittedName>
        <fullName evidence="2">Uncharacterized protein</fullName>
    </submittedName>
</protein>
<gene>
    <name evidence="2" type="ORF">XENORESO_009218</name>
</gene>
<organism evidence="2 3">
    <name type="scientific">Xenotaenia resolanae</name>
    <dbReference type="NCBI Taxonomy" id="208358"/>
    <lineage>
        <taxon>Eukaryota</taxon>
        <taxon>Metazoa</taxon>
        <taxon>Chordata</taxon>
        <taxon>Craniata</taxon>
        <taxon>Vertebrata</taxon>
        <taxon>Euteleostomi</taxon>
        <taxon>Actinopterygii</taxon>
        <taxon>Neopterygii</taxon>
        <taxon>Teleostei</taxon>
        <taxon>Neoteleostei</taxon>
        <taxon>Acanthomorphata</taxon>
        <taxon>Ovalentaria</taxon>
        <taxon>Atherinomorphae</taxon>
        <taxon>Cyprinodontiformes</taxon>
        <taxon>Goodeidae</taxon>
        <taxon>Xenotaenia</taxon>
    </lineage>
</organism>
<comment type="caution">
    <text evidence="2">The sequence shown here is derived from an EMBL/GenBank/DDBJ whole genome shotgun (WGS) entry which is preliminary data.</text>
</comment>
<evidence type="ECO:0000313" key="3">
    <source>
        <dbReference type="Proteomes" id="UP001444071"/>
    </source>
</evidence>
<accession>A0ABV0WQW8</accession>
<dbReference type="Proteomes" id="UP001444071">
    <property type="component" value="Unassembled WGS sequence"/>
</dbReference>
<keyword evidence="3" id="KW-1185">Reference proteome</keyword>
<feature type="transmembrane region" description="Helical" evidence="1">
    <location>
        <begin position="95"/>
        <end position="115"/>
    </location>
</feature>
<keyword evidence="1" id="KW-1133">Transmembrane helix</keyword>